<dbReference type="PANTHER" id="PTHR13748">
    <property type="entry name" value="COBW-RELATED"/>
    <property type="match status" value="1"/>
</dbReference>
<dbReference type="SMART" id="SM00833">
    <property type="entry name" value="CobW_C"/>
    <property type="match status" value="1"/>
</dbReference>
<dbReference type="CDD" id="cd03112">
    <property type="entry name" value="CobW-like"/>
    <property type="match status" value="1"/>
</dbReference>
<dbReference type="Gene3D" id="3.40.50.300">
    <property type="entry name" value="P-loop containing nucleotide triphosphate hydrolases"/>
    <property type="match status" value="1"/>
</dbReference>
<dbReference type="Pfam" id="PF02492">
    <property type="entry name" value="cobW"/>
    <property type="match status" value="1"/>
</dbReference>
<name>A0A5B8R9S6_9ZZZZ</name>
<accession>A0A5B8R9S6</accession>
<dbReference type="InterPro" id="IPR027417">
    <property type="entry name" value="P-loop_NTPase"/>
</dbReference>
<evidence type="ECO:0000256" key="2">
    <source>
        <dbReference type="ARBA" id="ARBA00022801"/>
    </source>
</evidence>
<dbReference type="EMBL" id="MN079089">
    <property type="protein sequence ID" value="QEA04783.1"/>
    <property type="molecule type" value="Genomic_DNA"/>
</dbReference>
<evidence type="ECO:0000256" key="3">
    <source>
        <dbReference type="ARBA" id="ARBA00023186"/>
    </source>
</evidence>
<keyword evidence="2" id="KW-0378">Hydrolase</keyword>
<dbReference type="AlphaFoldDB" id="A0A5B8R9S6"/>
<evidence type="ECO:0000256" key="5">
    <source>
        <dbReference type="ARBA" id="ARBA00049117"/>
    </source>
</evidence>
<dbReference type="InterPro" id="IPR011629">
    <property type="entry name" value="CobW-like_C"/>
</dbReference>
<dbReference type="InterPro" id="IPR003495">
    <property type="entry name" value="CobW/HypB/UreG_nucleotide-bd"/>
</dbReference>
<proteinExistence type="inferred from homology"/>
<dbReference type="Gene3D" id="3.30.1220.10">
    <property type="entry name" value="CobW-like, C-terminal domain"/>
    <property type="match status" value="1"/>
</dbReference>
<keyword evidence="1" id="KW-0547">Nucleotide-binding</keyword>
<sequence length="345" mass="37576">MSGPGDTRIPVTILSGFLGSGKTTVLNHLVRQAAMQRALVLINEFGEIGIDHQLVAYSDTGVTVEMSSGCLCCTIRGDLVRTLREAVWRYARAGRTWFDRVVIETTGLADPAPIIHTLLNDGGLARLFYPAGVVTAVDAVNGDATLDRQDEALNQVAVADRVLLTKRDIADGGVVGRLEARVRRLNPTARLLPVEHGEVAAERLLPNAPGAPGRDGADIRAWLGNACDDGLGHENHHHDVNRHDHAIRAACLTLHEPVRREVLFSWLGALVSFRGTDLLRLKGVVNVTGEDGPLVVHTVQHTFHPVVSLPAWPDDDRRSRFVVIARHMDEGMLRDSLDTFIASMP</sequence>
<evidence type="ECO:0000313" key="7">
    <source>
        <dbReference type="EMBL" id="QEA04783.1"/>
    </source>
</evidence>
<comment type="catalytic activity">
    <reaction evidence="5">
        <text>GTP + H2O = GDP + phosphate + H(+)</text>
        <dbReference type="Rhea" id="RHEA:19669"/>
        <dbReference type="ChEBI" id="CHEBI:15377"/>
        <dbReference type="ChEBI" id="CHEBI:15378"/>
        <dbReference type="ChEBI" id="CHEBI:37565"/>
        <dbReference type="ChEBI" id="CHEBI:43474"/>
        <dbReference type="ChEBI" id="CHEBI:58189"/>
    </reaction>
    <physiologicalReaction direction="left-to-right" evidence="5">
        <dbReference type="Rhea" id="RHEA:19670"/>
    </physiologicalReaction>
</comment>
<organism evidence="7">
    <name type="scientific">uncultured organism</name>
    <dbReference type="NCBI Taxonomy" id="155900"/>
    <lineage>
        <taxon>unclassified sequences</taxon>
        <taxon>environmental samples</taxon>
    </lineage>
</organism>
<keyword evidence="3" id="KW-0143">Chaperone</keyword>
<evidence type="ECO:0000259" key="6">
    <source>
        <dbReference type="SMART" id="SM00833"/>
    </source>
</evidence>
<dbReference type="GO" id="GO:0016787">
    <property type="term" value="F:hydrolase activity"/>
    <property type="evidence" value="ECO:0007669"/>
    <property type="project" value="UniProtKB-KW"/>
</dbReference>
<dbReference type="InterPro" id="IPR036627">
    <property type="entry name" value="CobW-likC_sf"/>
</dbReference>
<dbReference type="PANTHER" id="PTHR13748:SF62">
    <property type="entry name" value="COBW DOMAIN-CONTAINING PROTEIN"/>
    <property type="match status" value="1"/>
</dbReference>
<evidence type="ECO:0000256" key="4">
    <source>
        <dbReference type="ARBA" id="ARBA00034320"/>
    </source>
</evidence>
<dbReference type="GO" id="GO:0000166">
    <property type="term" value="F:nucleotide binding"/>
    <property type="evidence" value="ECO:0007669"/>
    <property type="project" value="UniProtKB-KW"/>
</dbReference>
<reference evidence="7" key="1">
    <citation type="submission" date="2019-06" db="EMBL/GenBank/DDBJ databases">
        <authorList>
            <person name="Murdoch R.W."/>
            <person name="Fathepure B."/>
        </authorList>
    </citation>
    <scope>NUCLEOTIDE SEQUENCE</scope>
</reference>
<dbReference type="Pfam" id="PF07683">
    <property type="entry name" value="CobW_C"/>
    <property type="match status" value="1"/>
</dbReference>
<feature type="domain" description="CobW C-terminal" evidence="6">
    <location>
        <begin position="247"/>
        <end position="341"/>
    </location>
</feature>
<comment type="similarity">
    <text evidence="4">Belongs to the SIMIBI class G3E GTPase family. ZNG1 subfamily.</text>
</comment>
<protein>
    <submittedName>
        <fullName evidence="7">Putative GTP-binding protein YjiA</fullName>
    </submittedName>
</protein>
<dbReference type="InterPro" id="IPR051316">
    <property type="entry name" value="Zinc-reg_GTPase_activator"/>
</dbReference>
<dbReference type="SUPFAM" id="SSF90002">
    <property type="entry name" value="Hypothetical protein YjiA, C-terminal domain"/>
    <property type="match status" value="1"/>
</dbReference>
<gene>
    <name evidence="7" type="primary">yjiA</name>
    <name evidence="7" type="ORF">KBTEX_01091</name>
</gene>
<evidence type="ECO:0000256" key="1">
    <source>
        <dbReference type="ARBA" id="ARBA00022741"/>
    </source>
</evidence>
<dbReference type="SUPFAM" id="SSF52540">
    <property type="entry name" value="P-loop containing nucleoside triphosphate hydrolases"/>
    <property type="match status" value="1"/>
</dbReference>